<proteinExistence type="predicted"/>
<dbReference type="Gene3D" id="3.40.50.1820">
    <property type="entry name" value="alpha/beta hydrolase"/>
    <property type="match status" value="1"/>
</dbReference>
<evidence type="ECO:0000313" key="6">
    <source>
        <dbReference type="Proteomes" id="UP000565205"/>
    </source>
</evidence>
<dbReference type="GO" id="GO:0016787">
    <property type="term" value="F:hydrolase activity"/>
    <property type="evidence" value="ECO:0007669"/>
    <property type="project" value="UniProtKB-KW"/>
</dbReference>
<dbReference type="EMBL" id="JABXXQ010000619">
    <property type="protein sequence ID" value="NVN32055.1"/>
    <property type="molecule type" value="Genomic_DNA"/>
</dbReference>
<reference evidence="3 5" key="2">
    <citation type="submission" date="2020-08" db="EMBL/GenBank/DDBJ databases">
        <title>Genomic Encyclopedia of Type Strains, Phase III (KMG-III): the genomes of soil and plant-associated and newly described type strains.</title>
        <authorList>
            <person name="Whitman W."/>
        </authorList>
    </citation>
    <scope>NUCLEOTIDE SEQUENCE [LARGE SCALE GENOMIC DNA]</scope>
    <source>
        <strain evidence="3 5">CECT 8088</strain>
    </source>
</reference>
<accession>A0A850NWV6</accession>
<evidence type="ECO:0000256" key="1">
    <source>
        <dbReference type="SAM" id="MobiDB-lite"/>
    </source>
</evidence>
<feature type="region of interest" description="Disordered" evidence="1">
    <location>
        <begin position="1"/>
        <end position="21"/>
    </location>
</feature>
<dbReference type="AlphaFoldDB" id="A0A850NWV6"/>
<evidence type="ECO:0000313" key="3">
    <source>
        <dbReference type="EMBL" id="MBB3174877.1"/>
    </source>
</evidence>
<sequence>MSGWTRRPPAYQGRNAGEPSDLHEIRQGRALSVAHRPGSDLTLVFIHGTGGNRRQFDPLWTHYAETGATLLAWDAHGHGASPRFDPRLPHTLATDALLDDAETLLNRHATGTTILIGHSLGARIVLSLLLRLARTGRLGQIDAALLIAPSDLGMITRAGLFGPFARLPGPALEWLRPLAGRMFRDRAWHPDTDPALIAEQRAQTSGNSLAMITALLTQATPIDPAALAALTLPITILAGQADRLVPRDAAGTIATALPDTTIEIIPRAGHQIMLERPDACIAAIERLRAKVQP</sequence>
<keyword evidence="4" id="KW-0378">Hydrolase</keyword>
<reference evidence="4 6" key="1">
    <citation type="submission" date="2020-06" db="EMBL/GenBank/DDBJ databases">
        <title>Description of novel acetic acid bacteria.</title>
        <authorList>
            <person name="Sombolestani A."/>
        </authorList>
    </citation>
    <scope>NUCLEOTIDE SEQUENCE [LARGE SCALE GENOMIC DNA]</scope>
    <source>
        <strain evidence="4 6">LMG 26838</strain>
    </source>
</reference>
<dbReference type="PANTHER" id="PTHR43194:SF2">
    <property type="entry name" value="PEROXISOMAL MEMBRANE PROTEIN LPX1"/>
    <property type="match status" value="1"/>
</dbReference>
<dbReference type="EMBL" id="JACHXV010000012">
    <property type="protein sequence ID" value="MBB3174877.1"/>
    <property type="molecule type" value="Genomic_DNA"/>
</dbReference>
<dbReference type="SUPFAM" id="SSF53474">
    <property type="entry name" value="alpha/beta-Hydrolases"/>
    <property type="match status" value="1"/>
</dbReference>
<evidence type="ECO:0000313" key="4">
    <source>
        <dbReference type="EMBL" id="NVN32055.1"/>
    </source>
</evidence>
<gene>
    <name evidence="3" type="ORF">FHR90_002724</name>
    <name evidence="4" type="ORF">HUK83_17155</name>
</gene>
<dbReference type="Proteomes" id="UP000557688">
    <property type="component" value="Unassembled WGS sequence"/>
</dbReference>
<dbReference type="Pfam" id="PF12697">
    <property type="entry name" value="Abhydrolase_6"/>
    <property type="match status" value="1"/>
</dbReference>
<keyword evidence="5" id="KW-1185">Reference proteome</keyword>
<dbReference type="Proteomes" id="UP000565205">
    <property type="component" value="Unassembled WGS sequence"/>
</dbReference>
<organism evidence="4 6">
    <name type="scientific">Endobacter medicaginis</name>
    <dbReference type="NCBI Taxonomy" id="1181271"/>
    <lineage>
        <taxon>Bacteria</taxon>
        <taxon>Pseudomonadati</taxon>
        <taxon>Pseudomonadota</taxon>
        <taxon>Alphaproteobacteria</taxon>
        <taxon>Acetobacterales</taxon>
        <taxon>Acetobacteraceae</taxon>
        <taxon>Endobacter</taxon>
    </lineage>
</organism>
<evidence type="ECO:0000313" key="5">
    <source>
        <dbReference type="Proteomes" id="UP000557688"/>
    </source>
</evidence>
<dbReference type="PRINTS" id="PR00111">
    <property type="entry name" value="ABHYDROLASE"/>
</dbReference>
<dbReference type="InterPro" id="IPR050228">
    <property type="entry name" value="Carboxylesterase_BioH"/>
</dbReference>
<feature type="domain" description="AB hydrolase-1" evidence="2">
    <location>
        <begin position="43"/>
        <end position="283"/>
    </location>
</feature>
<dbReference type="PANTHER" id="PTHR43194">
    <property type="entry name" value="HYDROLASE ALPHA/BETA FOLD FAMILY"/>
    <property type="match status" value="1"/>
</dbReference>
<name>A0A850NWV6_9PROT</name>
<dbReference type="RefSeq" id="WP_176626746.1">
    <property type="nucleotide sequence ID" value="NZ_JACHXV010000012.1"/>
</dbReference>
<dbReference type="InterPro" id="IPR000073">
    <property type="entry name" value="AB_hydrolase_1"/>
</dbReference>
<comment type="caution">
    <text evidence="4">The sequence shown here is derived from an EMBL/GenBank/DDBJ whole genome shotgun (WGS) entry which is preliminary data.</text>
</comment>
<evidence type="ECO:0000259" key="2">
    <source>
        <dbReference type="Pfam" id="PF12697"/>
    </source>
</evidence>
<protein>
    <submittedName>
        <fullName evidence="3">Abhydrolase domain-containing protein 8</fullName>
    </submittedName>
    <submittedName>
        <fullName evidence="4">Alpha/beta hydrolase</fullName>
    </submittedName>
</protein>
<dbReference type="InterPro" id="IPR029058">
    <property type="entry name" value="AB_hydrolase_fold"/>
</dbReference>